<evidence type="ECO:0000256" key="4">
    <source>
        <dbReference type="ARBA" id="ARBA00035265"/>
    </source>
</evidence>
<dbReference type="InParanoid" id="A0A067M1W1"/>
<accession>A0A067M1W1</accession>
<evidence type="ECO:0000256" key="1">
    <source>
        <dbReference type="ARBA" id="ARBA00008760"/>
    </source>
</evidence>
<dbReference type="SUPFAM" id="SSF143800">
    <property type="entry name" value="L28p-like"/>
    <property type="match status" value="1"/>
</dbReference>
<evidence type="ECO:0000313" key="6">
    <source>
        <dbReference type="EMBL" id="KDQ09559.1"/>
    </source>
</evidence>
<dbReference type="Pfam" id="PF00830">
    <property type="entry name" value="Ribosomal_L28"/>
    <property type="match status" value="1"/>
</dbReference>
<dbReference type="AlphaFoldDB" id="A0A067M1W1"/>
<evidence type="ECO:0000313" key="7">
    <source>
        <dbReference type="Proteomes" id="UP000027195"/>
    </source>
</evidence>
<dbReference type="FunFam" id="2.30.170.40:FF:000003">
    <property type="entry name" value="54S ribosomal protein L24"/>
    <property type="match status" value="1"/>
</dbReference>
<proteinExistence type="inferred from homology"/>
<dbReference type="InterPro" id="IPR037147">
    <property type="entry name" value="Ribosomal_bL28_sf"/>
</dbReference>
<sequence>MFPSLPVLAANASRALTRQPTGLFGGKTIRYGNNVPHSMHKTRRTWLPNIQTKRLYSETLGEHVRLEVTARTLRTIDKYGGLDAYLLGVKDTLLSHEGMRMRVMIKEARRKLGEVPQVTSVGGALRDNAVLTV</sequence>
<gene>
    <name evidence="6" type="ORF">BOTBODRAFT_178942</name>
</gene>
<reference evidence="7" key="1">
    <citation type="journal article" date="2014" name="Proc. Natl. Acad. Sci. U.S.A.">
        <title>Extensive sampling of basidiomycete genomes demonstrates inadequacy of the white-rot/brown-rot paradigm for wood decay fungi.</title>
        <authorList>
            <person name="Riley R."/>
            <person name="Salamov A.A."/>
            <person name="Brown D.W."/>
            <person name="Nagy L.G."/>
            <person name="Floudas D."/>
            <person name="Held B.W."/>
            <person name="Levasseur A."/>
            <person name="Lombard V."/>
            <person name="Morin E."/>
            <person name="Otillar R."/>
            <person name="Lindquist E.A."/>
            <person name="Sun H."/>
            <person name="LaButti K.M."/>
            <person name="Schmutz J."/>
            <person name="Jabbour D."/>
            <person name="Luo H."/>
            <person name="Baker S.E."/>
            <person name="Pisabarro A.G."/>
            <person name="Walton J.D."/>
            <person name="Blanchette R.A."/>
            <person name="Henrissat B."/>
            <person name="Martin F."/>
            <person name="Cullen D."/>
            <person name="Hibbett D.S."/>
            <person name="Grigoriev I.V."/>
        </authorList>
    </citation>
    <scope>NUCLEOTIDE SEQUENCE [LARGE SCALE GENOMIC DNA]</scope>
    <source>
        <strain evidence="7">FD-172 SS1</strain>
    </source>
</reference>
<dbReference type="PANTHER" id="PTHR13528:SF2">
    <property type="entry name" value="LARGE RIBOSOMAL SUBUNIT PROTEIN BL28M"/>
    <property type="match status" value="1"/>
</dbReference>
<evidence type="ECO:0000256" key="2">
    <source>
        <dbReference type="ARBA" id="ARBA00022980"/>
    </source>
</evidence>
<dbReference type="EMBL" id="KL198077">
    <property type="protein sequence ID" value="KDQ09559.1"/>
    <property type="molecule type" value="Genomic_DNA"/>
</dbReference>
<dbReference type="OrthoDB" id="361870at2759"/>
<dbReference type="GO" id="GO:0003735">
    <property type="term" value="F:structural constituent of ribosome"/>
    <property type="evidence" value="ECO:0007669"/>
    <property type="project" value="InterPro"/>
</dbReference>
<dbReference type="NCBIfam" id="TIGR00009">
    <property type="entry name" value="L28"/>
    <property type="match status" value="1"/>
</dbReference>
<organism evidence="6 7">
    <name type="scientific">Botryobasidium botryosum (strain FD-172 SS1)</name>
    <dbReference type="NCBI Taxonomy" id="930990"/>
    <lineage>
        <taxon>Eukaryota</taxon>
        <taxon>Fungi</taxon>
        <taxon>Dikarya</taxon>
        <taxon>Basidiomycota</taxon>
        <taxon>Agaricomycotina</taxon>
        <taxon>Agaricomycetes</taxon>
        <taxon>Cantharellales</taxon>
        <taxon>Botryobasidiaceae</taxon>
        <taxon>Botryobasidium</taxon>
    </lineage>
</organism>
<name>A0A067M1W1_BOTB1</name>
<dbReference type="InterPro" id="IPR001383">
    <property type="entry name" value="Ribosomal_bL28_bact-type"/>
</dbReference>
<dbReference type="Proteomes" id="UP000027195">
    <property type="component" value="Unassembled WGS sequence"/>
</dbReference>
<dbReference type="HOGENOM" id="CLU_064548_4_1_1"/>
<dbReference type="Gene3D" id="2.30.170.40">
    <property type="entry name" value="Ribosomal protein L28/L24"/>
    <property type="match status" value="1"/>
</dbReference>
<comment type="similarity">
    <text evidence="1">Belongs to the bacterial ribosomal protein bL28 family.</text>
</comment>
<protein>
    <recommendedName>
        <fullName evidence="4">Large ribosomal subunit protein bL28c</fullName>
    </recommendedName>
    <alternativeName>
        <fullName evidence="5">Large ribosomal subunit protein bL28m</fullName>
    </alternativeName>
</protein>
<dbReference type="STRING" id="930990.A0A067M1W1"/>
<dbReference type="HAMAP" id="MF_00373">
    <property type="entry name" value="Ribosomal_bL28"/>
    <property type="match status" value="1"/>
</dbReference>
<evidence type="ECO:0000256" key="5">
    <source>
        <dbReference type="ARBA" id="ARBA00035269"/>
    </source>
</evidence>
<dbReference type="GO" id="GO:0005762">
    <property type="term" value="C:mitochondrial large ribosomal subunit"/>
    <property type="evidence" value="ECO:0007669"/>
    <property type="project" value="TreeGrafter"/>
</dbReference>
<dbReference type="PANTHER" id="PTHR13528">
    <property type="entry name" value="39S RIBOSOMAL PROTEIN L28, MITOCHONDRIAL"/>
    <property type="match status" value="1"/>
</dbReference>
<keyword evidence="7" id="KW-1185">Reference proteome</keyword>
<evidence type="ECO:0000256" key="3">
    <source>
        <dbReference type="ARBA" id="ARBA00023274"/>
    </source>
</evidence>
<dbReference type="InterPro" id="IPR026569">
    <property type="entry name" value="Ribosomal_bL28"/>
</dbReference>
<dbReference type="InterPro" id="IPR034704">
    <property type="entry name" value="Ribosomal_bL28/bL31-like_sf"/>
</dbReference>
<keyword evidence="3" id="KW-0687">Ribonucleoprotein</keyword>
<keyword evidence="2" id="KW-0689">Ribosomal protein</keyword>
<dbReference type="FunCoup" id="A0A067M1W1">
    <property type="interactions" value="143"/>
</dbReference>
<dbReference type="GO" id="GO:0006412">
    <property type="term" value="P:translation"/>
    <property type="evidence" value="ECO:0007669"/>
    <property type="project" value="InterPro"/>
</dbReference>